<comment type="caution">
    <text evidence="3">The sequence shown here is derived from an EMBL/GenBank/DDBJ whole genome shotgun (WGS) entry which is preliminary data.</text>
</comment>
<dbReference type="EMBL" id="QGGQ01000002">
    <property type="protein sequence ID" value="PWK24965.1"/>
    <property type="molecule type" value="Genomic_DNA"/>
</dbReference>
<dbReference type="AlphaFoldDB" id="A0A316E4E9"/>
<proteinExistence type="predicted"/>
<keyword evidence="5" id="KW-1185">Reference proteome</keyword>
<name>A0A316E4E9_9FLAO</name>
<evidence type="ECO:0000313" key="3">
    <source>
        <dbReference type="EMBL" id="PWK24965.1"/>
    </source>
</evidence>
<reference evidence="2 5" key="2">
    <citation type="submission" date="2020-07" db="EMBL/GenBank/DDBJ databases">
        <title>The draft genome sequence of Maribacter polysiphoniae KCTC 22021.</title>
        <authorList>
            <person name="Mu L."/>
        </authorList>
    </citation>
    <scope>NUCLEOTIDE SEQUENCE [LARGE SCALE GENOMIC DNA]</scope>
    <source>
        <strain evidence="2 5">KCTC 22021</strain>
    </source>
</reference>
<dbReference type="Proteomes" id="UP000245667">
    <property type="component" value="Unassembled WGS sequence"/>
</dbReference>
<dbReference type="OrthoDB" id="1495881at2"/>
<reference evidence="3 4" key="1">
    <citation type="submission" date="2018-05" db="EMBL/GenBank/DDBJ databases">
        <title>Genomic Encyclopedia of Archaeal and Bacterial Type Strains, Phase II (KMG-II): from individual species to whole genera.</title>
        <authorList>
            <person name="Goeker M."/>
        </authorList>
    </citation>
    <scope>NUCLEOTIDE SEQUENCE [LARGE SCALE GENOMIC DNA]</scope>
    <source>
        <strain evidence="3 4">DSM 23514</strain>
    </source>
</reference>
<accession>A0A316E4E9</accession>
<dbReference type="EMBL" id="JACWLN010000001">
    <property type="protein sequence ID" value="MBD1259403.1"/>
    <property type="molecule type" value="Genomic_DNA"/>
</dbReference>
<sequence length="209" mass="23358">MNTITLTYYCKSPGTRKKRKHYPFFLVMAFVTGFFAIVLFLMLLMSATSPVQDNVYVNDVRVPQKTLNQLSSYYNIKVVSGSYWYDKYTGAWGLKGGPGLGFVLPNMPFNGTLKANASNGNTNVFVNNRELHWKDVAYLQQFFKVIPGRYWVDAQGNGGYEGQYASFNLYQLAKQSGTSFYRNSYTGIGSGSSGGTSYVIGKDFSVIVD</sequence>
<keyword evidence="1" id="KW-0812">Transmembrane</keyword>
<keyword evidence="1" id="KW-0472">Membrane</keyword>
<evidence type="ECO:0000256" key="1">
    <source>
        <dbReference type="SAM" id="Phobius"/>
    </source>
</evidence>
<organism evidence="3 4">
    <name type="scientific">Maribacter polysiphoniae</name>
    <dbReference type="NCBI Taxonomy" id="429344"/>
    <lineage>
        <taxon>Bacteria</taxon>
        <taxon>Pseudomonadati</taxon>
        <taxon>Bacteroidota</taxon>
        <taxon>Flavobacteriia</taxon>
        <taxon>Flavobacteriales</taxon>
        <taxon>Flavobacteriaceae</taxon>
        <taxon>Maribacter</taxon>
    </lineage>
</organism>
<evidence type="ECO:0000313" key="4">
    <source>
        <dbReference type="Proteomes" id="UP000245667"/>
    </source>
</evidence>
<evidence type="ECO:0000313" key="5">
    <source>
        <dbReference type="Proteomes" id="UP000651837"/>
    </source>
</evidence>
<feature type="transmembrane region" description="Helical" evidence="1">
    <location>
        <begin position="21"/>
        <end position="45"/>
    </location>
</feature>
<dbReference type="RefSeq" id="WP_109649489.1">
    <property type="nucleotide sequence ID" value="NZ_JACWLN010000001.1"/>
</dbReference>
<keyword evidence="1" id="KW-1133">Transmembrane helix</keyword>
<protein>
    <submittedName>
        <fullName evidence="3">Uncharacterized protein</fullName>
    </submittedName>
</protein>
<dbReference type="Proteomes" id="UP000651837">
    <property type="component" value="Unassembled WGS sequence"/>
</dbReference>
<gene>
    <name evidence="2" type="ORF">HZY62_02300</name>
    <name evidence="3" type="ORF">LX92_01334</name>
</gene>
<evidence type="ECO:0000313" key="2">
    <source>
        <dbReference type="EMBL" id="MBD1259403.1"/>
    </source>
</evidence>